<dbReference type="Gene3D" id="3.50.50.60">
    <property type="entry name" value="FAD/NAD(P)-binding domain"/>
    <property type="match status" value="1"/>
</dbReference>
<evidence type="ECO:0000313" key="2">
    <source>
        <dbReference type="Proteomes" id="UP000601435"/>
    </source>
</evidence>
<protein>
    <submittedName>
        <fullName evidence="1">Uncharacterized protein</fullName>
    </submittedName>
</protein>
<evidence type="ECO:0000313" key="1">
    <source>
        <dbReference type="EMBL" id="CAE7903192.1"/>
    </source>
</evidence>
<gene>
    <name evidence="1" type="ORF">SNEC2469_LOCUS30482</name>
</gene>
<dbReference type="EMBL" id="CAJNJA010071251">
    <property type="protein sequence ID" value="CAE7903192.1"/>
    <property type="molecule type" value="Genomic_DNA"/>
</dbReference>
<dbReference type="SUPFAM" id="SSF51905">
    <property type="entry name" value="FAD/NAD(P)-binding domain"/>
    <property type="match status" value="1"/>
</dbReference>
<dbReference type="OrthoDB" id="4114509at2759"/>
<sequence>MAFADVIVQESDLDIIIVDMHGQPGGHWNDAYPFVTLHQPSSFYGVSSLPLGNDGLAQQGFNEGLGELATGAEINAYFEQVMQTKMLPSGQVRYFPKCRYTGDGQFESMLTGQKYQVTADKRTVDTTSLNTAVPSTHTPSFTIAEGVRFMPLNDLTKVTSPPEGFVVVGGGKTGADACLWLLENGVDPGSISWIMPRDAWWLNRANVQPREEFFFATIGTQANQFEAAAKATSMDDLFDRLAACGMLQRLDPAVRPSMFHAAILSDKELAALQTINNVIRMGRVTELGLHEITLEKGSIPTSPEHLHVDCSASAILGPSMAEIKPIFQEGTILPQTIRSYQPAFSAAAIAHIEIAYDNDEIKNELCRVVPLPNHDRDWVPMTLVNMANAKRWSEEPELMQWQKDNRLNGFSALAASAEGDPEKMAVVQKMFANMMPAAVNLMKLMDSND</sequence>
<comment type="caution">
    <text evidence="1">The sequence shown here is derived from an EMBL/GenBank/DDBJ whole genome shotgun (WGS) entry which is preliminary data.</text>
</comment>
<accession>A0A813BFF1</accession>
<name>A0A813BFF1_9DINO</name>
<dbReference type="Proteomes" id="UP000601435">
    <property type="component" value="Unassembled WGS sequence"/>
</dbReference>
<dbReference type="AlphaFoldDB" id="A0A813BFF1"/>
<keyword evidence="2" id="KW-1185">Reference proteome</keyword>
<reference evidence="1" key="1">
    <citation type="submission" date="2021-02" db="EMBL/GenBank/DDBJ databases">
        <authorList>
            <person name="Dougan E. K."/>
            <person name="Rhodes N."/>
            <person name="Thang M."/>
            <person name="Chan C."/>
        </authorList>
    </citation>
    <scope>NUCLEOTIDE SEQUENCE</scope>
</reference>
<dbReference type="InterPro" id="IPR036188">
    <property type="entry name" value="FAD/NAD-bd_sf"/>
</dbReference>
<proteinExistence type="predicted"/>
<organism evidence="1 2">
    <name type="scientific">Symbiodinium necroappetens</name>
    <dbReference type="NCBI Taxonomy" id="1628268"/>
    <lineage>
        <taxon>Eukaryota</taxon>
        <taxon>Sar</taxon>
        <taxon>Alveolata</taxon>
        <taxon>Dinophyceae</taxon>
        <taxon>Suessiales</taxon>
        <taxon>Symbiodiniaceae</taxon>
        <taxon>Symbiodinium</taxon>
    </lineage>
</organism>